<dbReference type="Gene3D" id="1.20.1170.10">
    <property type="match status" value="1"/>
</dbReference>
<keyword evidence="3" id="KW-1185">Reference proteome</keyword>
<protein>
    <recommendedName>
        <fullName evidence="4">Phage tail tape measure protein</fullName>
    </recommendedName>
</protein>
<evidence type="ECO:0000313" key="2">
    <source>
        <dbReference type="EMBL" id="ALC81725.1"/>
    </source>
</evidence>
<dbReference type="RefSeq" id="WP_053603490.1">
    <property type="nucleotide sequence ID" value="NZ_CP012600.1"/>
</dbReference>
<evidence type="ECO:0000313" key="3">
    <source>
        <dbReference type="Proteomes" id="UP000067625"/>
    </source>
</evidence>
<dbReference type="STRING" id="1441095.AM592_08980"/>
<reference evidence="2 3" key="2">
    <citation type="journal article" date="2016" name="Int. J. Syst. Evol. Microbiol.">
        <title>Bacillus gobiensis sp. nov., isolated from a soil sample.</title>
        <authorList>
            <person name="Liu B."/>
            <person name="Liu G.H."/>
            <person name="Cetin S."/>
            <person name="Schumann P."/>
            <person name="Pan Z.Z."/>
            <person name="Chen Q.Q."/>
        </authorList>
    </citation>
    <scope>NUCLEOTIDE SEQUENCE [LARGE SCALE GENOMIC DNA]</scope>
    <source>
        <strain evidence="2 3">FJAT-4402</strain>
    </source>
</reference>
<feature type="transmembrane region" description="Helical" evidence="1">
    <location>
        <begin position="521"/>
        <end position="541"/>
    </location>
</feature>
<evidence type="ECO:0008006" key="4">
    <source>
        <dbReference type="Google" id="ProtNLM"/>
    </source>
</evidence>
<dbReference type="Proteomes" id="UP000067625">
    <property type="component" value="Chromosome"/>
</dbReference>
<feature type="transmembrane region" description="Helical" evidence="1">
    <location>
        <begin position="431"/>
        <end position="454"/>
    </location>
</feature>
<reference evidence="3" key="1">
    <citation type="submission" date="2015-08" db="EMBL/GenBank/DDBJ databases">
        <title>Genome sequencing project for genomic taxonomy and phylogenomics of Bacillus-like bacteria.</title>
        <authorList>
            <person name="Liu B."/>
            <person name="Wang J."/>
            <person name="Zhu Y."/>
            <person name="Liu G."/>
            <person name="Chen Q."/>
            <person name="Chen Z."/>
            <person name="Lan J."/>
            <person name="Che J."/>
            <person name="Ge C."/>
            <person name="Shi H."/>
            <person name="Pan Z."/>
            <person name="Liu X."/>
        </authorList>
    </citation>
    <scope>NUCLEOTIDE SEQUENCE [LARGE SCALE GENOMIC DNA]</scope>
    <source>
        <strain evidence="3">FJAT-4402</strain>
    </source>
</reference>
<evidence type="ECO:0000256" key="1">
    <source>
        <dbReference type="SAM" id="Phobius"/>
    </source>
</evidence>
<gene>
    <name evidence="2" type="ORF">AM592_08980</name>
</gene>
<feature type="transmembrane region" description="Helical" evidence="1">
    <location>
        <begin position="548"/>
        <end position="575"/>
    </location>
</feature>
<accession>A0A0M4FXC9</accession>
<dbReference type="AlphaFoldDB" id="A0A0M4FXC9"/>
<sequence length="813" mass="87984">MNERLQAFVGARISEFRRRMAEVHRTMRRTATNVVVNVEARTEKFTRRMDRLANMIRTFDTIGRNTFQGIAISISSAAVPAVASLAGAIGSLGPMLGVVAGGAAGLGTSFGLAGVGAAAFGAVAVTNLQDVFKASEDIQKIQEKLSLENDAKKRAKLLQEQAAIMANMNKEQVRAYKSMQNLKSVWQGITKPLEAKTVDIFAKSLDALSTILNYLKPTFTAATSAVDNLVDSLNQTLNTDDIRNFFDWMGKSVGPAMESLGKAGMNVMRGFMNLMVAFGPLSTNMQNGLLGMTERFAEWTSGIGKSKGFQDFINYVTTNGPKLLSIVGDLSMGFIGMFTAFAPLSADMMTGIQNLTARFREWGETLSSNQQFQEFIGYVKDNAPTVIALIGEITRLILNLSIGLAPVGQAILGVLTPFLSWMNSMMEAHPLIGNIIAVLITLGGVLTALAPSIIAATSLFTGLGGTVVKISSMIIGAFLPAGMTTRTAFTLMGTSIKNFAVKAAAATWSVIVSMGKMTANMIKTAAVFVARWAWVGVQALLHAARVAAAWFIAMGPIGWVIATVVALVILIIANWETVKKWTVQIWTGIWLAIQSCWRMVTKWTSQSAGKVYSWIKDKFNKAKSAVQGAMEKTLSTIRKIWNTAVDFLTGIDLVQIGKDIINGLIKGIGSMANSVWQKAQGIAGGIKNAITGALDIHSPSKFTIWAMKMVGKGAIKGLNYMMNPVTKTANKMAQAVMIEPQRTQFAYDTSINSQLNSGDLGKISNDINAEVEKFELPDQPIIVEMDGREVGRGVKNHVTEFQNVDEQRRVTFR</sequence>
<keyword evidence="1" id="KW-1133">Transmembrane helix</keyword>
<keyword evidence="1" id="KW-0812">Transmembrane</keyword>
<keyword evidence="1" id="KW-0472">Membrane</keyword>
<feature type="transmembrane region" description="Helical" evidence="1">
    <location>
        <begin position="396"/>
        <end position="419"/>
    </location>
</feature>
<dbReference type="PANTHER" id="PTHR37813">
    <property type="entry name" value="FELS-2 PROPHAGE PROTEIN"/>
    <property type="match status" value="1"/>
</dbReference>
<dbReference type="PANTHER" id="PTHR37813:SF1">
    <property type="entry name" value="FELS-2 PROPHAGE PROTEIN"/>
    <property type="match status" value="1"/>
</dbReference>
<feature type="transmembrane region" description="Helical" evidence="1">
    <location>
        <begin position="460"/>
        <end position="479"/>
    </location>
</feature>
<organism evidence="2 3">
    <name type="scientific">Bacillus gobiensis</name>
    <dbReference type="NCBI Taxonomy" id="1441095"/>
    <lineage>
        <taxon>Bacteria</taxon>
        <taxon>Bacillati</taxon>
        <taxon>Bacillota</taxon>
        <taxon>Bacilli</taxon>
        <taxon>Bacillales</taxon>
        <taxon>Bacillaceae</taxon>
        <taxon>Bacillus</taxon>
    </lineage>
</organism>
<dbReference type="PATRIC" id="fig|1441095.3.peg.1974"/>
<dbReference type="EMBL" id="CP012600">
    <property type="protein sequence ID" value="ALC81725.1"/>
    <property type="molecule type" value="Genomic_DNA"/>
</dbReference>
<dbReference type="OrthoDB" id="2157658at2"/>
<proteinExistence type="predicted"/>
<name>A0A0M4FXC9_9BACI</name>